<keyword evidence="5" id="KW-0732">Signal</keyword>
<dbReference type="InterPro" id="IPR000064">
    <property type="entry name" value="NLP_P60_dom"/>
</dbReference>
<dbReference type="Pfam" id="PF00395">
    <property type="entry name" value="SLH"/>
    <property type="match status" value="2"/>
</dbReference>
<dbReference type="PROSITE" id="PS51935">
    <property type="entry name" value="NLPC_P60"/>
    <property type="match status" value="1"/>
</dbReference>
<reference evidence="8 9" key="1">
    <citation type="submission" date="2023-06" db="EMBL/GenBank/DDBJ databases">
        <title>Sporosarcina sp. nov., isolated from Korean traditional fermented seafood 'Jeotgal'.</title>
        <authorList>
            <person name="Yang A.-I."/>
            <person name="Shin N.-R."/>
        </authorList>
    </citation>
    <scope>NUCLEOTIDE SEQUENCE [LARGE SCALE GENOMIC DNA]</scope>
    <source>
        <strain evidence="8 9">KCTC3840</strain>
    </source>
</reference>
<evidence type="ECO:0000256" key="3">
    <source>
        <dbReference type="ARBA" id="ARBA00022801"/>
    </source>
</evidence>
<sequence length="300" mass="32525">MKLKRLLAFGIASLVISTSVPSMASANSATDLIDTAKNYIGTPYRYGGTSLKSGIDCSAYTQVIFKKNGKSLPRTAAQQFNQGKAVSKSNLTTGDLVFFKTSGSRISHVGIYIGSSKFIHASTSKGVTISSINDPYYWKSRYAGAKRTATFGETAVASKPAAQTVRYATRGEVANIVVKTLGLHRDYSAKDYTDVNSKTSYYNEIMAATEAGIFNGGNSGRFNPNDSLTRSQMALVLTKAFDLPMSTEGNFKDVPADYYAAKHIGALYANDVTKGYTNGNFGVDDKVKIQDMQRFLDRLK</sequence>
<keyword evidence="9" id="KW-1185">Reference proteome</keyword>
<accession>A0ABU4G1C0</accession>
<dbReference type="InterPro" id="IPR001119">
    <property type="entry name" value="SLH_dom"/>
</dbReference>
<evidence type="ECO:0000313" key="9">
    <source>
        <dbReference type="Proteomes" id="UP001280629"/>
    </source>
</evidence>
<organism evidence="8 9">
    <name type="scientific">Sporosarcina aquimarina</name>
    <dbReference type="NCBI Taxonomy" id="114975"/>
    <lineage>
        <taxon>Bacteria</taxon>
        <taxon>Bacillati</taxon>
        <taxon>Bacillota</taxon>
        <taxon>Bacilli</taxon>
        <taxon>Bacillales</taxon>
        <taxon>Caryophanaceae</taxon>
        <taxon>Sporosarcina</taxon>
    </lineage>
</organism>
<feature type="domain" description="SLH" evidence="6">
    <location>
        <begin position="188"/>
        <end position="251"/>
    </location>
</feature>
<name>A0ABU4G1C0_9BACL</name>
<gene>
    <name evidence="8" type="ORF">QT716_12015</name>
</gene>
<feature type="signal peptide" evidence="5">
    <location>
        <begin position="1"/>
        <end position="24"/>
    </location>
</feature>
<evidence type="ECO:0000313" key="8">
    <source>
        <dbReference type="EMBL" id="MDW0110764.1"/>
    </source>
</evidence>
<evidence type="ECO:0000259" key="6">
    <source>
        <dbReference type="PROSITE" id="PS51272"/>
    </source>
</evidence>
<keyword evidence="4" id="KW-0788">Thiol protease</keyword>
<keyword evidence="3" id="KW-0378">Hydrolase</keyword>
<evidence type="ECO:0000256" key="1">
    <source>
        <dbReference type="ARBA" id="ARBA00007074"/>
    </source>
</evidence>
<comment type="caution">
    <text evidence="8">The sequence shown here is derived from an EMBL/GenBank/DDBJ whole genome shotgun (WGS) entry which is preliminary data.</text>
</comment>
<protein>
    <submittedName>
        <fullName evidence="8">NlpC/P60 family protein</fullName>
    </submittedName>
</protein>
<comment type="similarity">
    <text evidence="1">Belongs to the peptidase C40 family.</text>
</comment>
<dbReference type="SUPFAM" id="SSF54001">
    <property type="entry name" value="Cysteine proteinases"/>
    <property type="match status" value="1"/>
</dbReference>
<dbReference type="Proteomes" id="UP001280629">
    <property type="component" value="Unassembled WGS sequence"/>
</dbReference>
<feature type="domain" description="NlpC/P60" evidence="7">
    <location>
        <begin position="26"/>
        <end position="149"/>
    </location>
</feature>
<dbReference type="EMBL" id="JAUBDH010000007">
    <property type="protein sequence ID" value="MDW0110764.1"/>
    <property type="molecule type" value="Genomic_DNA"/>
</dbReference>
<dbReference type="Pfam" id="PF00877">
    <property type="entry name" value="NLPC_P60"/>
    <property type="match status" value="1"/>
</dbReference>
<evidence type="ECO:0000259" key="7">
    <source>
        <dbReference type="PROSITE" id="PS51935"/>
    </source>
</evidence>
<proteinExistence type="inferred from homology"/>
<dbReference type="PROSITE" id="PS51272">
    <property type="entry name" value="SLH"/>
    <property type="match status" value="1"/>
</dbReference>
<dbReference type="InterPro" id="IPR051202">
    <property type="entry name" value="Peptidase_C40"/>
</dbReference>
<evidence type="ECO:0000256" key="2">
    <source>
        <dbReference type="ARBA" id="ARBA00022670"/>
    </source>
</evidence>
<dbReference type="InterPro" id="IPR038765">
    <property type="entry name" value="Papain-like_cys_pep_sf"/>
</dbReference>
<dbReference type="RefSeq" id="WP_317936322.1">
    <property type="nucleotide sequence ID" value="NZ_JAUBDH010000007.1"/>
</dbReference>
<evidence type="ECO:0000256" key="4">
    <source>
        <dbReference type="ARBA" id="ARBA00022807"/>
    </source>
</evidence>
<dbReference type="Gene3D" id="3.90.1720.10">
    <property type="entry name" value="endopeptidase domain like (from Nostoc punctiforme)"/>
    <property type="match status" value="1"/>
</dbReference>
<keyword evidence="2" id="KW-0645">Protease</keyword>
<feature type="chain" id="PRO_5047415780" evidence="5">
    <location>
        <begin position="25"/>
        <end position="300"/>
    </location>
</feature>
<dbReference type="PANTHER" id="PTHR47053">
    <property type="entry name" value="MUREIN DD-ENDOPEPTIDASE MEPH-RELATED"/>
    <property type="match status" value="1"/>
</dbReference>
<evidence type="ECO:0000256" key="5">
    <source>
        <dbReference type="SAM" id="SignalP"/>
    </source>
</evidence>
<dbReference type="PANTHER" id="PTHR47053:SF1">
    <property type="entry name" value="MUREIN DD-ENDOPEPTIDASE MEPH-RELATED"/>
    <property type="match status" value="1"/>
</dbReference>